<feature type="region of interest" description="Disordered" evidence="1">
    <location>
        <begin position="1"/>
        <end position="39"/>
    </location>
</feature>
<protein>
    <submittedName>
        <fullName evidence="2">Uncharacterized protein</fullName>
    </submittedName>
</protein>
<accession>A0A517R2K6</accession>
<evidence type="ECO:0000313" key="2">
    <source>
        <dbReference type="EMBL" id="QDT38083.1"/>
    </source>
</evidence>
<organism evidence="2 3">
    <name type="scientific">Stratiformator vulcanicus</name>
    <dbReference type="NCBI Taxonomy" id="2527980"/>
    <lineage>
        <taxon>Bacteria</taxon>
        <taxon>Pseudomonadati</taxon>
        <taxon>Planctomycetota</taxon>
        <taxon>Planctomycetia</taxon>
        <taxon>Planctomycetales</taxon>
        <taxon>Planctomycetaceae</taxon>
        <taxon>Stratiformator</taxon>
    </lineage>
</organism>
<sequence>MIPARKPTSLPAELPRQWSESGTLIQHPPRNCDRPPEFFSGGFLLERR</sequence>
<evidence type="ECO:0000313" key="3">
    <source>
        <dbReference type="Proteomes" id="UP000317318"/>
    </source>
</evidence>
<dbReference type="KEGG" id="svp:Pan189_24680"/>
<dbReference type="AlphaFoldDB" id="A0A517R2K6"/>
<proteinExistence type="predicted"/>
<dbReference type="Proteomes" id="UP000317318">
    <property type="component" value="Chromosome"/>
</dbReference>
<keyword evidence="3" id="KW-1185">Reference proteome</keyword>
<dbReference type="EMBL" id="CP036268">
    <property type="protein sequence ID" value="QDT38083.1"/>
    <property type="molecule type" value="Genomic_DNA"/>
</dbReference>
<gene>
    <name evidence="2" type="ORF">Pan189_24680</name>
</gene>
<evidence type="ECO:0000256" key="1">
    <source>
        <dbReference type="SAM" id="MobiDB-lite"/>
    </source>
</evidence>
<reference evidence="2 3" key="1">
    <citation type="submission" date="2019-02" db="EMBL/GenBank/DDBJ databases">
        <title>Deep-cultivation of Planctomycetes and their phenomic and genomic characterization uncovers novel biology.</title>
        <authorList>
            <person name="Wiegand S."/>
            <person name="Jogler M."/>
            <person name="Boedeker C."/>
            <person name="Pinto D."/>
            <person name="Vollmers J."/>
            <person name="Rivas-Marin E."/>
            <person name="Kohn T."/>
            <person name="Peeters S.H."/>
            <person name="Heuer A."/>
            <person name="Rast P."/>
            <person name="Oberbeckmann S."/>
            <person name="Bunk B."/>
            <person name="Jeske O."/>
            <person name="Meyerdierks A."/>
            <person name="Storesund J.E."/>
            <person name="Kallscheuer N."/>
            <person name="Luecker S."/>
            <person name="Lage O.M."/>
            <person name="Pohl T."/>
            <person name="Merkel B.J."/>
            <person name="Hornburger P."/>
            <person name="Mueller R.-W."/>
            <person name="Bruemmer F."/>
            <person name="Labrenz M."/>
            <person name="Spormann A.M."/>
            <person name="Op den Camp H."/>
            <person name="Overmann J."/>
            <person name="Amann R."/>
            <person name="Jetten M.S.M."/>
            <person name="Mascher T."/>
            <person name="Medema M.H."/>
            <person name="Devos D.P."/>
            <person name="Kaster A.-K."/>
            <person name="Ovreas L."/>
            <person name="Rohde M."/>
            <person name="Galperin M.Y."/>
            <person name="Jogler C."/>
        </authorList>
    </citation>
    <scope>NUCLEOTIDE SEQUENCE [LARGE SCALE GENOMIC DNA]</scope>
    <source>
        <strain evidence="2 3">Pan189</strain>
    </source>
</reference>
<name>A0A517R2K6_9PLAN</name>